<evidence type="ECO:0000256" key="5">
    <source>
        <dbReference type="SAM" id="MobiDB-lite"/>
    </source>
</evidence>
<organism evidence="8 9">
    <name type="scientific">Edaphobacter modestus</name>
    <dbReference type="NCBI Taxonomy" id="388466"/>
    <lineage>
        <taxon>Bacteria</taxon>
        <taxon>Pseudomonadati</taxon>
        <taxon>Acidobacteriota</taxon>
        <taxon>Terriglobia</taxon>
        <taxon>Terriglobales</taxon>
        <taxon>Acidobacteriaceae</taxon>
        <taxon>Edaphobacter</taxon>
    </lineage>
</organism>
<evidence type="ECO:0000256" key="4">
    <source>
        <dbReference type="ARBA" id="ARBA00022989"/>
    </source>
</evidence>
<keyword evidence="2" id="KW-0328">Glycosyltransferase</keyword>
<feature type="compositionally biased region" description="Polar residues" evidence="5">
    <location>
        <begin position="1"/>
        <end position="15"/>
    </location>
</feature>
<proteinExistence type="predicted"/>
<dbReference type="EMBL" id="SHKW01000001">
    <property type="protein sequence ID" value="RZU41038.1"/>
    <property type="molecule type" value="Genomic_DNA"/>
</dbReference>
<evidence type="ECO:0000259" key="7">
    <source>
        <dbReference type="Pfam" id="PF10091"/>
    </source>
</evidence>
<feature type="transmembrane region" description="Helical" evidence="6">
    <location>
        <begin position="743"/>
        <end position="760"/>
    </location>
</feature>
<keyword evidence="4 6" id="KW-1133">Transmembrane helix</keyword>
<dbReference type="GO" id="GO:0005886">
    <property type="term" value="C:plasma membrane"/>
    <property type="evidence" value="ECO:0007669"/>
    <property type="project" value="TreeGrafter"/>
</dbReference>
<sequence length="1461" mass="163714">MALSEDLTSAQTTPLTAPVQETAVTGLPEEPTIGEAELRRHADDLAQRLHSQLPGKDQQDLVRYLDNLRKWLVSRVPVWKEGTSTTELTPKLELVESARMFESIIPRGDSAAATFREVPEADLPPVGLLPQIIHIAGSYLAAVDGIWSPRSLSIYIEQMQRHHPLRLREIELLPEALKISQLEFILRRADEAFAQGDLPPIEQSPFSAPIHSLRRMNQIEWRDTLEPLVAFDTVLRLDPGGVFGRMEEETRASYRLRIAELARHADTNEVQTAQVALELAQAAERIEYQDPRMAKRKSHIGYYLFADGVRELKLRIGFRPSPVERLRELVSTYNEEFYTLGTFTLALLLITAIILPLVPHHDFWPVMAALLLALLPATQGAVDLVNGIVTMLMKTEALPKLDFSKGIPQDASTLVVVPSLLLNEKQVEDLLDELEARYLSNQDPNLHFALLTDLPDTAVRPPQVDEGPLVDLAARAIDNLNRKYAKRDAGSFLLLHRHRAFNARQGVWMGWERKRGKLLDLNRLLEEEHDSFPRKAGPLGVLEHVRFVITLDSDTQLPHGTAARMIGTMAHPLNRAIIHPRLRIVTAGYGILQPRVGVSVSSASRSRLAALYSGETGFDVYARAVSDAYQDLFGEGIFTGKGIYDVSAFHQVLNHRFPRNALLSHDLIEGAYARAGLVSDIEVIDDYPSHYSAHMKRKHRWVRGDWQILRWLFNVVPDEYGRLVLNPISTISRWKILDNLRRSLIEPIVFLLFVFGWFFLPGGALYWTEAVLLVILLPGLVQLGFNVGRAVFKRSFAALRDGIVTFVSSMAITLLNLIFLPHHMLLSLDAIVRSLIRLFLSGKNLLDWETAAESESNLGRGSLDMYLKLSPVISLTIAMGLALARPESLFPASPVLVLWALAPAVATWVNSPPRAVEGPLKSADRKFLERQALLIWRYFLEFGGPENHWLIPDNVEEKGTHQVRKLSPTNLGMLINARQAACEFGFLTPEKFAEATLGTLATYEGLEKQRGHIYNWYDIETLQPISPKIVSAVDSGNLAASFYSLHSGTLELLKKPLLPEAWLSWPEGKANSQSDWVEEEKQRSRKEWVKFSEAYAPWQSGRFESLFKGATLVQPEPLTLQKAADYATELEAKLATVAGSAEVQALAAELRGLLPAAKARIARLCKDLESIAERANRYADAMEYGFLLVKSRKLLSIGYDGVTGELYGACYDLLASEARMAFFLAVAKGDIAQESWFRLDRSHVLVKGRACLLSWTGTMFEFMMPALWMRTYPNTLITRSLESAVRIQRDHVRNIPWGISESGFAKTDESGRYGYQAWGIPQVALKYGAEDGPVISPYSTFLALPLLRDDAVENIRRMASMGWVGDYGFYEAADYIGSREPKLVRSWMAHHQGMSLLALTNLLRDGAFQRWFHANPIVRATELLLHEKPLSKESKEALDEAVVTKPAPKLALEGNGQPKVA</sequence>
<evidence type="ECO:0000256" key="1">
    <source>
        <dbReference type="ARBA" id="ARBA00004141"/>
    </source>
</evidence>
<dbReference type="GO" id="GO:0016758">
    <property type="term" value="F:hexosyltransferase activity"/>
    <property type="evidence" value="ECO:0007669"/>
    <property type="project" value="TreeGrafter"/>
</dbReference>
<keyword evidence="6" id="KW-0812">Transmembrane</keyword>
<evidence type="ECO:0000313" key="8">
    <source>
        <dbReference type="EMBL" id="RZU41038.1"/>
    </source>
</evidence>
<name>A0A4Q7YTW8_9BACT</name>
<feature type="transmembrane region" description="Helical" evidence="6">
    <location>
        <begin position="337"/>
        <end position="357"/>
    </location>
</feature>
<evidence type="ECO:0000256" key="6">
    <source>
        <dbReference type="SAM" id="Phobius"/>
    </source>
</evidence>
<dbReference type="PANTHER" id="PTHR43867:SF2">
    <property type="entry name" value="CELLULOSE SYNTHASE CATALYTIC SUBUNIT A [UDP-FORMING]"/>
    <property type="match status" value="1"/>
</dbReference>
<dbReference type="RefSeq" id="WP_130419024.1">
    <property type="nucleotide sequence ID" value="NZ_SHKW01000001.1"/>
</dbReference>
<comment type="caution">
    <text evidence="8">The sequence shown here is derived from an EMBL/GenBank/DDBJ whole genome shotgun (WGS) entry which is preliminary data.</text>
</comment>
<gene>
    <name evidence="8" type="ORF">BDD14_2530</name>
</gene>
<feature type="transmembrane region" description="Helical" evidence="6">
    <location>
        <begin position="363"/>
        <end position="385"/>
    </location>
</feature>
<dbReference type="Pfam" id="PF10091">
    <property type="entry name" value="Glycoamylase"/>
    <property type="match status" value="1"/>
</dbReference>
<evidence type="ECO:0000256" key="2">
    <source>
        <dbReference type="ARBA" id="ARBA00022676"/>
    </source>
</evidence>
<keyword evidence="6" id="KW-0472">Membrane</keyword>
<dbReference type="InterPro" id="IPR019282">
    <property type="entry name" value="Glycoamylase-like_cons_dom"/>
</dbReference>
<dbReference type="OrthoDB" id="9769991at2"/>
<dbReference type="Proteomes" id="UP000292958">
    <property type="component" value="Unassembled WGS sequence"/>
</dbReference>
<feature type="domain" description="Glycoamylase-like" evidence="7">
    <location>
        <begin position="1214"/>
        <end position="1416"/>
    </location>
</feature>
<feature type="transmembrane region" description="Helical" evidence="6">
    <location>
        <begin position="797"/>
        <end position="819"/>
    </location>
</feature>
<dbReference type="PANTHER" id="PTHR43867">
    <property type="entry name" value="CELLULOSE SYNTHASE CATALYTIC SUBUNIT A [UDP-FORMING]"/>
    <property type="match status" value="1"/>
</dbReference>
<keyword evidence="3" id="KW-0808">Transferase</keyword>
<comment type="subcellular location">
    <subcellularLocation>
        <location evidence="1">Membrane</location>
        <topology evidence="1">Multi-pass membrane protein</topology>
    </subcellularLocation>
</comment>
<reference evidence="8 9" key="1">
    <citation type="submission" date="2019-02" db="EMBL/GenBank/DDBJ databases">
        <title>Genomic Encyclopedia of Archaeal and Bacterial Type Strains, Phase II (KMG-II): from individual species to whole genera.</title>
        <authorList>
            <person name="Goeker M."/>
        </authorList>
    </citation>
    <scope>NUCLEOTIDE SEQUENCE [LARGE SCALE GENOMIC DNA]</scope>
    <source>
        <strain evidence="8 9">DSM 18101</strain>
    </source>
</reference>
<evidence type="ECO:0000256" key="3">
    <source>
        <dbReference type="ARBA" id="ARBA00022679"/>
    </source>
</evidence>
<dbReference type="Gene3D" id="1.50.10.140">
    <property type="match status" value="2"/>
</dbReference>
<protein>
    <submittedName>
        <fullName evidence="8">Putative glucoamylase</fullName>
    </submittedName>
</protein>
<feature type="transmembrane region" description="Helical" evidence="6">
    <location>
        <begin position="766"/>
        <end position="785"/>
    </location>
</feature>
<keyword evidence="9" id="KW-1185">Reference proteome</keyword>
<evidence type="ECO:0000313" key="9">
    <source>
        <dbReference type="Proteomes" id="UP000292958"/>
    </source>
</evidence>
<accession>A0A4Q7YTW8</accession>
<feature type="region of interest" description="Disordered" evidence="5">
    <location>
        <begin position="1"/>
        <end position="29"/>
    </location>
</feature>
<dbReference type="InterPro" id="IPR050321">
    <property type="entry name" value="Glycosyltr_2/OpgH_subfam"/>
</dbReference>